<evidence type="ECO:0000313" key="1">
    <source>
        <dbReference type="EnsemblMetazoa" id="Aqu2.1.33043_001"/>
    </source>
</evidence>
<dbReference type="AlphaFoldDB" id="A0A1X7UZ43"/>
<organism evidence="1">
    <name type="scientific">Amphimedon queenslandica</name>
    <name type="common">Sponge</name>
    <dbReference type="NCBI Taxonomy" id="400682"/>
    <lineage>
        <taxon>Eukaryota</taxon>
        <taxon>Metazoa</taxon>
        <taxon>Porifera</taxon>
        <taxon>Demospongiae</taxon>
        <taxon>Heteroscleromorpha</taxon>
        <taxon>Haplosclerida</taxon>
        <taxon>Niphatidae</taxon>
        <taxon>Amphimedon</taxon>
    </lineage>
</organism>
<proteinExistence type="predicted"/>
<name>A0A1X7UZ43_AMPQE</name>
<dbReference type="EnsemblMetazoa" id="Aqu2.1.33043_001">
    <property type="protein sequence ID" value="Aqu2.1.33043_001"/>
    <property type="gene ID" value="Aqu2.1.33043"/>
</dbReference>
<dbReference type="InParanoid" id="A0A1X7UZ43"/>
<sequence length="18" mass="2149">RFKITALIAFQKNKMLLL</sequence>
<accession>A0A1X7UZ43</accession>
<protein>
    <submittedName>
        <fullName evidence="1">Uncharacterized protein</fullName>
    </submittedName>
</protein>
<reference evidence="1" key="1">
    <citation type="submission" date="2017-05" db="UniProtKB">
        <authorList>
            <consortium name="EnsemblMetazoa"/>
        </authorList>
    </citation>
    <scope>IDENTIFICATION</scope>
</reference>